<dbReference type="Proteomes" id="UP000632766">
    <property type="component" value="Unassembled WGS sequence"/>
</dbReference>
<protein>
    <submittedName>
        <fullName evidence="1">Uncharacterized protein</fullName>
    </submittedName>
</protein>
<name>A0A8J7HU03_9NOST</name>
<accession>A0A8J7HU03</accession>
<sequence>MLVTEIQKSIVASVRSLINPLRAYAVSALLTIQKNYIMLNMGMMRLV</sequence>
<organism evidence="1 2">
    <name type="scientific">Amazonocrinis nigriterrae CENA67</name>
    <dbReference type="NCBI Taxonomy" id="2794033"/>
    <lineage>
        <taxon>Bacteria</taxon>
        <taxon>Bacillati</taxon>
        <taxon>Cyanobacteriota</taxon>
        <taxon>Cyanophyceae</taxon>
        <taxon>Nostocales</taxon>
        <taxon>Nostocaceae</taxon>
        <taxon>Amazonocrinis</taxon>
        <taxon>Amazonocrinis nigriterrae</taxon>
    </lineage>
</organism>
<dbReference type="AlphaFoldDB" id="A0A8J7HU03"/>
<evidence type="ECO:0000313" key="2">
    <source>
        <dbReference type="Proteomes" id="UP000632766"/>
    </source>
</evidence>
<gene>
    <name evidence="1" type="ORF">I8748_27755</name>
</gene>
<proteinExistence type="predicted"/>
<comment type="caution">
    <text evidence="1">The sequence shown here is derived from an EMBL/GenBank/DDBJ whole genome shotgun (WGS) entry which is preliminary data.</text>
</comment>
<dbReference type="EMBL" id="JAECZC010000076">
    <property type="protein sequence ID" value="MBH8565918.1"/>
    <property type="molecule type" value="Genomic_DNA"/>
</dbReference>
<evidence type="ECO:0000313" key="1">
    <source>
        <dbReference type="EMBL" id="MBH8565918.1"/>
    </source>
</evidence>
<dbReference type="RefSeq" id="WP_198127701.1">
    <property type="nucleotide sequence ID" value="NZ_JAECZC010000076.1"/>
</dbReference>
<keyword evidence="2" id="KW-1185">Reference proteome</keyword>
<reference evidence="1 2" key="1">
    <citation type="journal article" date="2021" name="Int. J. Syst. Evol. Microbiol.">
        <title>Amazonocrinis nigriterrae gen. nov., sp. nov., Atlanticothrix silvestris gen. nov., sp. nov. and Dendronalium phyllosphericum gen. nov., sp. nov., nostocacean cyanobacteria from Brazilian environments.</title>
        <authorList>
            <person name="Alvarenga D.O."/>
            <person name="Andreote A.P.D."/>
            <person name="Branco L.H.Z."/>
            <person name="Delbaje E."/>
            <person name="Cruz R.B."/>
            <person name="Varani A.M."/>
            <person name="Fiore M.F."/>
        </authorList>
    </citation>
    <scope>NUCLEOTIDE SEQUENCE [LARGE SCALE GENOMIC DNA]</scope>
    <source>
        <strain evidence="1 2">CENA67</strain>
    </source>
</reference>